<feature type="transmembrane region" description="Helical" evidence="7">
    <location>
        <begin position="268"/>
        <end position="290"/>
    </location>
</feature>
<dbReference type="AlphaFoldDB" id="A0A1Q2CPN9"/>
<keyword evidence="4 7" id="KW-0812">Transmembrane</keyword>
<evidence type="ECO:0000313" key="10">
    <source>
        <dbReference type="Proteomes" id="UP000188145"/>
    </source>
</evidence>
<evidence type="ECO:0000256" key="7">
    <source>
        <dbReference type="RuleBase" id="RU363032"/>
    </source>
</evidence>
<name>A0A1Q2CPN9_9ACTN</name>
<dbReference type="Gene3D" id="1.10.3720.10">
    <property type="entry name" value="MetI-like"/>
    <property type="match status" value="1"/>
</dbReference>
<evidence type="ECO:0000313" key="9">
    <source>
        <dbReference type="EMBL" id="AQP48000.1"/>
    </source>
</evidence>
<reference evidence="10" key="1">
    <citation type="submission" date="2017-02" db="EMBL/GenBank/DDBJ databases">
        <title>Tessaracoccus aquaemaris sp. nov., isolated from the intestine of a Korean rockfish, Sebastes schlegelii, in a marine aquaculture pond.</title>
        <authorList>
            <person name="Tak E.J."/>
            <person name="Bae J.-W."/>
        </authorList>
    </citation>
    <scope>NUCLEOTIDE SEQUENCE [LARGE SCALE GENOMIC DNA]</scope>
    <source>
        <strain evidence="10">NSG39</strain>
    </source>
</reference>
<dbReference type="InterPro" id="IPR035906">
    <property type="entry name" value="MetI-like_sf"/>
</dbReference>
<keyword evidence="3" id="KW-1003">Cell membrane</keyword>
<gene>
    <name evidence="9" type="ORF">BW730_11385</name>
</gene>
<dbReference type="OrthoDB" id="9804439at2"/>
<comment type="similarity">
    <text evidence="7">Belongs to the binding-protein-dependent transport system permease family.</text>
</comment>
<keyword evidence="6 7" id="KW-0472">Membrane</keyword>
<dbReference type="PANTHER" id="PTHR30193:SF37">
    <property type="entry name" value="INNER MEMBRANE ABC TRANSPORTER PERMEASE PROTEIN YCJO"/>
    <property type="match status" value="1"/>
</dbReference>
<dbReference type="InterPro" id="IPR051393">
    <property type="entry name" value="ABC_transporter_permease"/>
</dbReference>
<feature type="transmembrane region" description="Helical" evidence="7">
    <location>
        <begin position="81"/>
        <end position="101"/>
    </location>
</feature>
<keyword evidence="5 7" id="KW-1133">Transmembrane helix</keyword>
<dbReference type="PANTHER" id="PTHR30193">
    <property type="entry name" value="ABC TRANSPORTER PERMEASE PROTEIN"/>
    <property type="match status" value="1"/>
</dbReference>
<dbReference type="GO" id="GO:0005886">
    <property type="term" value="C:plasma membrane"/>
    <property type="evidence" value="ECO:0007669"/>
    <property type="project" value="UniProtKB-SubCell"/>
</dbReference>
<evidence type="ECO:0000256" key="2">
    <source>
        <dbReference type="ARBA" id="ARBA00022448"/>
    </source>
</evidence>
<feature type="transmembrane region" description="Helical" evidence="7">
    <location>
        <begin position="208"/>
        <end position="230"/>
    </location>
</feature>
<keyword evidence="2 7" id="KW-0813">Transport</keyword>
<organism evidence="9 10">
    <name type="scientific">Tessaracoccus aquimaris</name>
    <dbReference type="NCBI Taxonomy" id="1332264"/>
    <lineage>
        <taxon>Bacteria</taxon>
        <taxon>Bacillati</taxon>
        <taxon>Actinomycetota</taxon>
        <taxon>Actinomycetes</taxon>
        <taxon>Propionibacteriales</taxon>
        <taxon>Propionibacteriaceae</taxon>
        <taxon>Tessaracoccus</taxon>
    </lineage>
</organism>
<accession>A0A1Q2CPN9</accession>
<evidence type="ECO:0000256" key="6">
    <source>
        <dbReference type="ARBA" id="ARBA00023136"/>
    </source>
</evidence>
<dbReference type="EMBL" id="CP019606">
    <property type="protein sequence ID" value="AQP48000.1"/>
    <property type="molecule type" value="Genomic_DNA"/>
</dbReference>
<evidence type="ECO:0000256" key="4">
    <source>
        <dbReference type="ARBA" id="ARBA00022692"/>
    </source>
</evidence>
<dbReference type="SUPFAM" id="SSF161098">
    <property type="entry name" value="MetI-like"/>
    <property type="match status" value="1"/>
</dbReference>
<feature type="domain" description="ABC transmembrane type-1" evidence="8">
    <location>
        <begin position="77"/>
        <end position="289"/>
    </location>
</feature>
<feature type="transmembrane region" description="Helical" evidence="7">
    <location>
        <begin position="113"/>
        <end position="133"/>
    </location>
</feature>
<dbReference type="KEGG" id="tes:BW730_11385"/>
<dbReference type="Proteomes" id="UP000188145">
    <property type="component" value="Chromosome"/>
</dbReference>
<dbReference type="InterPro" id="IPR000515">
    <property type="entry name" value="MetI-like"/>
</dbReference>
<feature type="transmembrane region" description="Helical" evidence="7">
    <location>
        <begin position="165"/>
        <end position="187"/>
    </location>
</feature>
<dbReference type="PROSITE" id="PS50928">
    <property type="entry name" value="ABC_TM1"/>
    <property type="match status" value="1"/>
</dbReference>
<feature type="transmembrane region" description="Helical" evidence="7">
    <location>
        <begin position="20"/>
        <end position="41"/>
    </location>
</feature>
<dbReference type="Pfam" id="PF00528">
    <property type="entry name" value="BPD_transp_1"/>
    <property type="match status" value="1"/>
</dbReference>
<sequence>MTAPPADDLRRDRPRNQLSAHTFAAPAIVLTVVVLYLPFLWTGYLSFTEFNGFGDPKWVGLDNYIEMFTDADNIQSGVNTLMWVVGTLILPVGLGLLIAVLTHGIKGGVWFRLPFLLPYAISGIAVGVVWSFLLESKGALTQLLTFLHLPGANSRWLLDWPLNTIMMIIAAAWQGAGVNALLFGVGLQSIPKEPVEAARLDGASGWKMFRYVTWPMLRPLTAVVVGLSIVGSLKTFDIVWGMTKGGPGRDSETLALNMYKQTFSAGNYGLGAALAILLTVITMLASIIYLRQQLSRDKEL</sequence>
<proteinExistence type="inferred from homology"/>
<dbReference type="CDD" id="cd06261">
    <property type="entry name" value="TM_PBP2"/>
    <property type="match status" value="1"/>
</dbReference>
<protein>
    <submittedName>
        <fullName evidence="9">Permease</fullName>
    </submittedName>
</protein>
<evidence type="ECO:0000259" key="8">
    <source>
        <dbReference type="PROSITE" id="PS50928"/>
    </source>
</evidence>
<evidence type="ECO:0000256" key="1">
    <source>
        <dbReference type="ARBA" id="ARBA00004651"/>
    </source>
</evidence>
<dbReference type="GO" id="GO:0055085">
    <property type="term" value="P:transmembrane transport"/>
    <property type="evidence" value="ECO:0007669"/>
    <property type="project" value="InterPro"/>
</dbReference>
<dbReference type="RefSeq" id="WP_077686332.1">
    <property type="nucleotide sequence ID" value="NZ_CP019606.1"/>
</dbReference>
<dbReference type="STRING" id="1332264.BW730_11385"/>
<evidence type="ECO:0000256" key="5">
    <source>
        <dbReference type="ARBA" id="ARBA00022989"/>
    </source>
</evidence>
<evidence type="ECO:0000256" key="3">
    <source>
        <dbReference type="ARBA" id="ARBA00022475"/>
    </source>
</evidence>
<keyword evidence="10" id="KW-1185">Reference proteome</keyword>
<comment type="subcellular location">
    <subcellularLocation>
        <location evidence="1 7">Cell membrane</location>
        <topology evidence="1 7">Multi-pass membrane protein</topology>
    </subcellularLocation>
</comment>